<dbReference type="KEGG" id="scl:sce1854"/>
<organism evidence="2 3">
    <name type="scientific">Sorangium cellulosum (strain So ce56)</name>
    <name type="common">Polyangium cellulosum (strain So ce56)</name>
    <dbReference type="NCBI Taxonomy" id="448385"/>
    <lineage>
        <taxon>Bacteria</taxon>
        <taxon>Pseudomonadati</taxon>
        <taxon>Myxococcota</taxon>
        <taxon>Polyangia</taxon>
        <taxon>Polyangiales</taxon>
        <taxon>Polyangiaceae</taxon>
        <taxon>Sorangium</taxon>
    </lineage>
</organism>
<evidence type="ECO:0000313" key="3">
    <source>
        <dbReference type="Proteomes" id="UP000002139"/>
    </source>
</evidence>
<gene>
    <name evidence="2" type="ordered locus">sce1854</name>
</gene>
<name>A9FP10_SORC5</name>
<protein>
    <submittedName>
        <fullName evidence="2">Uncharacterized protein</fullName>
    </submittedName>
</protein>
<proteinExistence type="predicted"/>
<accession>A9FP10</accession>
<evidence type="ECO:0000313" key="2">
    <source>
        <dbReference type="EMBL" id="CAN92012.1"/>
    </source>
</evidence>
<dbReference type="AlphaFoldDB" id="A9FP10"/>
<keyword evidence="3" id="KW-1185">Reference proteome</keyword>
<dbReference type="Proteomes" id="UP000002139">
    <property type="component" value="Chromosome"/>
</dbReference>
<evidence type="ECO:0000256" key="1">
    <source>
        <dbReference type="SAM" id="MobiDB-lite"/>
    </source>
</evidence>
<dbReference type="STRING" id="448385.sce1854"/>
<dbReference type="EMBL" id="AM746676">
    <property type="protein sequence ID" value="CAN92012.1"/>
    <property type="molecule type" value="Genomic_DNA"/>
</dbReference>
<sequence>MHADATQPAGGSDRRPRRPRLIRRRWGERLLFVYPAATMCCTFSPARLSSTLLYAGDAQWNGLYVHVLAYQNTASTSGPNAMILPIPATRIGPQNAVDTRPFRTFLEDIRQATRRPIPPSYGPPPFAAVGAARAVVFDVGSYAVVLAESPRAVLSVLGQVPEPKRPAINDRMLQAFEAYYPGWPVAVCCWNGNLQPEPLLWWYEPRYPEWLFAPALDAHDGNPPDLRATVEVDHHIAFGSALKPDGQPVRYRDEAGAHRPLLPSSVHGTELRSRMSNGDFWARRDQLGGPALRCVPGDKAGAPIALNGWEGAPPPWLPPEPMVWNWNPPPPRRVVG</sequence>
<dbReference type="HOGENOM" id="CLU_826111_0_0_7"/>
<dbReference type="eggNOG" id="ENOG5033RZK">
    <property type="taxonomic scope" value="Bacteria"/>
</dbReference>
<feature type="region of interest" description="Disordered" evidence="1">
    <location>
        <begin position="1"/>
        <end position="20"/>
    </location>
</feature>
<reference evidence="2 3" key="1">
    <citation type="journal article" date="2007" name="Nat. Biotechnol.">
        <title>Complete genome sequence of the myxobacterium Sorangium cellulosum.</title>
        <authorList>
            <person name="Schneiker S."/>
            <person name="Perlova O."/>
            <person name="Kaiser O."/>
            <person name="Gerth K."/>
            <person name="Alici A."/>
            <person name="Altmeyer M.O."/>
            <person name="Bartels D."/>
            <person name="Bekel T."/>
            <person name="Beyer S."/>
            <person name="Bode E."/>
            <person name="Bode H.B."/>
            <person name="Bolten C.J."/>
            <person name="Choudhuri J.V."/>
            <person name="Doss S."/>
            <person name="Elnakady Y.A."/>
            <person name="Frank B."/>
            <person name="Gaigalat L."/>
            <person name="Goesmann A."/>
            <person name="Groeger C."/>
            <person name="Gross F."/>
            <person name="Jelsbak L."/>
            <person name="Jelsbak L."/>
            <person name="Kalinowski J."/>
            <person name="Kegler C."/>
            <person name="Knauber T."/>
            <person name="Konietzny S."/>
            <person name="Kopp M."/>
            <person name="Krause L."/>
            <person name="Krug D."/>
            <person name="Linke B."/>
            <person name="Mahmud T."/>
            <person name="Martinez-Arias R."/>
            <person name="McHardy A.C."/>
            <person name="Merai M."/>
            <person name="Meyer F."/>
            <person name="Mormann S."/>
            <person name="Munoz-Dorado J."/>
            <person name="Perez J."/>
            <person name="Pradella S."/>
            <person name="Rachid S."/>
            <person name="Raddatz G."/>
            <person name="Rosenau F."/>
            <person name="Rueckert C."/>
            <person name="Sasse F."/>
            <person name="Scharfe M."/>
            <person name="Schuster S.C."/>
            <person name="Suen G."/>
            <person name="Treuner-Lange A."/>
            <person name="Velicer G.J."/>
            <person name="Vorholter F.-J."/>
            <person name="Weissman K.J."/>
            <person name="Welch R.D."/>
            <person name="Wenzel S.C."/>
            <person name="Whitworth D.E."/>
            <person name="Wilhelm S."/>
            <person name="Wittmann C."/>
            <person name="Bloecker H."/>
            <person name="Puehler A."/>
            <person name="Mueller R."/>
        </authorList>
    </citation>
    <scope>NUCLEOTIDE SEQUENCE [LARGE SCALE GENOMIC DNA]</scope>
    <source>
        <strain evidence="3">So ce56</strain>
    </source>
</reference>